<dbReference type="Proteomes" id="UP001217089">
    <property type="component" value="Unassembled WGS sequence"/>
</dbReference>
<evidence type="ECO:0000256" key="3">
    <source>
        <dbReference type="ARBA" id="ARBA00023212"/>
    </source>
</evidence>
<dbReference type="Gene3D" id="3.30.920.20">
    <property type="entry name" value="Gas2-like domain"/>
    <property type="match status" value="1"/>
</dbReference>
<evidence type="ECO:0000256" key="1">
    <source>
        <dbReference type="ARBA" id="ARBA00004245"/>
    </source>
</evidence>
<dbReference type="SUPFAM" id="SSF47576">
    <property type="entry name" value="Calponin-homology domain, CH-domain"/>
    <property type="match status" value="1"/>
</dbReference>
<keyword evidence="3" id="KW-0206">Cytoskeleton</keyword>
<feature type="domain" description="Calponin-homology (CH)" evidence="5">
    <location>
        <begin position="1"/>
        <end position="100"/>
    </location>
</feature>
<accession>A0ABQ9FEE0</accession>
<dbReference type="InterPro" id="IPR001715">
    <property type="entry name" value="CH_dom"/>
</dbReference>
<keyword evidence="2" id="KW-0963">Cytoplasm</keyword>
<organism evidence="7 8">
    <name type="scientific">Tegillarca granosa</name>
    <name type="common">Malaysian cockle</name>
    <name type="synonym">Anadara granosa</name>
    <dbReference type="NCBI Taxonomy" id="220873"/>
    <lineage>
        <taxon>Eukaryota</taxon>
        <taxon>Metazoa</taxon>
        <taxon>Spiralia</taxon>
        <taxon>Lophotrochozoa</taxon>
        <taxon>Mollusca</taxon>
        <taxon>Bivalvia</taxon>
        <taxon>Autobranchia</taxon>
        <taxon>Pteriomorphia</taxon>
        <taxon>Arcoida</taxon>
        <taxon>Arcoidea</taxon>
        <taxon>Arcidae</taxon>
        <taxon>Tegillarca</taxon>
    </lineage>
</organism>
<comment type="similarity">
    <text evidence="4">Belongs to the GAS2 family.</text>
</comment>
<gene>
    <name evidence="7" type="ORF">KUTeg_007849</name>
</gene>
<keyword evidence="8" id="KW-1185">Reference proteome</keyword>
<feature type="domain" description="GAR" evidence="6">
    <location>
        <begin position="67"/>
        <end position="170"/>
    </location>
</feature>
<evidence type="ECO:0008006" key="9">
    <source>
        <dbReference type="Google" id="ProtNLM"/>
    </source>
</evidence>
<evidence type="ECO:0000313" key="8">
    <source>
        <dbReference type="Proteomes" id="UP001217089"/>
    </source>
</evidence>
<reference evidence="7 8" key="1">
    <citation type="submission" date="2022-12" db="EMBL/GenBank/DDBJ databases">
        <title>Chromosome-level genome of Tegillarca granosa.</title>
        <authorList>
            <person name="Kim J."/>
        </authorList>
    </citation>
    <scope>NUCLEOTIDE SEQUENCE [LARGE SCALE GENOMIC DNA]</scope>
    <source>
        <strain evidence="7">Teg-2019</strain>
        <tissue evidence="7">Adductor muscle</tissue>
    </source>
</reference>
<proteinExistence type="inferred from homology"/>
<dbReference type="SMART" id="SM00033">
    <property type="entry name" value="CH"/>
    <property type="match status" value="1"/>
</dbReference>
<dbReference type="InterPro" id="IPR003108">
    <property type="entry name" value="GAR_dom"/>
</dbReference>
<dbReference type="EMBL" id="JARBDR010000337">
    <property type="protein sequence ID" value="KAJ8315699.1"/>
    <property type="molecule type" value="Genomic_DNA"/>
</dbReference>
<dbReference type="SUPFAM" id="SSF143575">
    <property type="entry name" value="GAS2 domain-like"/>
    <property type="match status" value="1"/>
</dbReference>
<name>A0ABQ9FEE0_TEGGR</name>
<evidence type="ECO:0000256" key="2">
    <source>
        <dbReference type="ARBA" id="ARBA00022490"/>
    </source>
</evidence>
<evidence type="ECO:0000259" key="6">
    <source>
        <dbReference type="PROSITE" id="PS51460"/>
    </source>
</evidence>
<dbReference type="Pfam" id="PF02187">
    <property type="entry name" value="GAS2"/>
    <property type="match status" value="1"/>
</dbReference>
<dbReference type="PANTHER" id="PTHR46756">
    <property type="entry name" value="TRANSGELIN"/>
    <property type="match status" value="1"/>
</dbReference>
<dbReference type="Gene3D" id="1.10.418.10">
    <property type="entry name" value="Calponin-like domain"/>
    <property type="match status" value="1"/>
</dbReference>
<evidence type="ECO:0000313" key="7">
    <source>
        <dbReference type="EMBL" id="KAJ8315699.1"/>
    </source>
</evidence>
<comment type="subcellular location">
    <subcellularLocation>
        <location evidence="1">Cytoplasm</location>
        <location evidence="1">Cytoskeleton</location>
    </subcellularLocation>
</comment>
<sequence>MDVLDNGVYLCKLANVIQKKAEECVAQGTYTEPLPDIRLKCKSNAPSGSWFARDNTANFLSWCKAYGMQGECMFETEDLVSHKMEKSVINCILELARIGYKFGLDPVPSLIKIEKEIEKEEAAPVQISRPTSSKPSNLDDEFLKNRHLMVRVGGGWDTLENYLLHHRPIEVFEHRRGGGQRENALDKKYLYIKSQYVS</sequence>
<dbReference type="PANTHER" id="PTHR46756:SF13">
    <property type="entry name" value="GROWTH ARREST-SPECIFIC PROTEIN 2"/>
    <property type="match status" value="1"/>
</dbReference>
<dbReference type="SMART" id="SM00243">
    <property type="entry name" value="GAS2"/>
    <property type="match status" value="1"/>
</dbReference>
<comment type="caution">
    <text evidence="7">The sequence shown here is derived from an EMBL/GenBank/DDBJ whole genome shotgun (WGS) entry which is preliminary data.</text>
</comment>
<dbReference type="InterPro" id="IPR036872">
    <property type="entry name" value="CH_dom_sf"/>
</dbReference>
<dbReference type="PROSITE" id="PS50021">
    <property type="entry name" value="CH"/>
    <property type="match status" value="1"/>
</dbReference>
<evidence type="ECO:0000256" key="4">
    <source>
        <dbReference type="ARBA" id="ARBA00038441"/>
    </source>
</evidence>
<evidence type="ECO:0000259" key="5">
    <source>
        <dbReference type="PROSITE" id="PS50021"/>
    </source>
</evidence>
<dbReference type="InterPro" id="IPR036534">
    <property type="entry name" value="GAR_dom_sf"/>
</dbReference>
<protein>
    <recommendedName>
        <fullName evidence="9">Growth arrest-specific protein 2</fullName>
    </recommendedName>
</protein>
<dbReference type="PROSITE" id="PS51460">
    <property type="entry name" value="GAR"/>
    <property type="match status" value="1"/>
</dbReference>
<dbReference type="Pfam" id="PF00307">
    <property type="entry name" value="CH"/>
    <property type="match status" value="1"/>
</dbReference>
<dbReference type="CDD" id="cd21204">
    <property type="entry name" value="CH_GAS2-like"/>
    <property type="match status" value="1"/>
</dbReference>